<dbReference type="EC" id="3.5.1.2" evidence="2 5"/>
<dbReference type="InterPro" id="IPR015868">
    <property type="entry name" value="Glutaminase"/>
</dbReference>
<dbReference type="HAMAP" id="MF_00313">
    <property type="entry name" value="Glutaminase"/>
    <property type="match status" value="1"/>
</dbReference>
<reference evidence="7 8" key="1">
    <citation type="submission" date="2024-06" db="EMBL/GenBank/DDBJ databases">
        <title>Sorghum-associated microbial communities from plants grown in Nebraska, USA.</title>
        <authorList>
            <person name="Schachtman D."/>
        </authorList>
    </citation>
    <scope>NUCLEOTIDE SEQUENCE [LARGE SCALE GENOMIC DNA]</scope>
    <source>
        <strain evidence="7 8">2857</strain>
    </source>
</reference>
<evidence type="ECO:0000256" key="2">
    <source>
        <dbReference type="ARBA" id="ARBA00012918"/>
    </source>
</evidence>
<sequence length="348" mass="36263">MQVGLDESTDSLDDQAVSTGSLPDEERVQHLLDTAHGRYRGLDEGVVADYIPELGIADPGLFGLAVAGVGGRVFVAGDSSHEISIQSISKAFVFALVCDAIGHDEVWRTVGVNNTGLPFNSVMALELNGGSPMNPMVNAGALATTALAPGATSAAKWKFVHDGLSRFAGRVLELDIAVYESEAANNQRNQAIARLLQSYGRMAFDPLQTTDVYTKQCSLLVSTRDLAVMAATLADGGVNPVTGERVVSAATSRDTLAVMATTGLYEMSGDWLYEIGMPGKSGVSGGIITVSPGKGGMATFSPRLDPAGNSVRGQSATRYLSRALGLNLFASQPEPTAGSRTTTEGSTS</sequence>
<dbReference type="SUPFAM" id="SSF56601">
    <property type="entry name" value="beta-lactamase/transpeptidase-like"/>
    <property type="match status" value="1"/>
</dbReference>
<dbReference type="PANTHER" id="PTHR12544:SF48">
    <property type="entry name" value="GLUTAMINASE 1"/>
    <property type="match status" value="1"/>
</dbReference>
<evidence type="ECO:0000313" key="8">
    <source>
        <dbReference type="Proteomes" id="UP001549257"/>
    </source>
</evidence>
<gene>
    <name evidence="5" type="primary">glsA</name>
    <name evidence="7" type="ORF">ABIE21_002403</name>
</gene>
<dbReference type="PANTHER" id="PTHR12544">
    <property type="entry name" value="GLUTAMINASE"/>
    <property type="match status" value="1"/>
</dbReference>
<comment type="similarity">
    <text evidence="1 5">Belongs to the glutaminase family.</text>
</comment>
<evidence type="ECO:0000256" key="4">
    <source>
        <dbReference type="ARBA" id="ARBA00049534"/>
    </source>
</evidence>
<feature type="region of interest" description="Disordered" evidence="6">
    <location>
        <begin position="1"/>
        <end position="23"/>
    </location>
</feature>
<dbReference type="Proteomes" id="UP001549257">
    <property type="component" value="Unassembled WGS sequence"/>
</dbReference>
<dbReference type="NCBIfam" id="TIGR03814">
    <property type="entry name" value="Gln_ase"/>
    <property type="match status" value="1"/>
</dbReference>
<feature type="binding site" evidence="5">
    <location>
        <position position="138"/>
    </location>
    <ligand>
        <name>substrate</name>
    </ligand>
</feature>
<dbReference type="NCBIfam" id="NF009020">
    <property type="entry name" value="PRK12356.1"/>
    <property type="match status" value="1"/>
</dbReference>
<comment type="catalytic activity">
    <reaction evidence="4 5">
        <text>L-glutamine + H2O = L-glutamate + NH4(+)</text>
        <dbReference type="Rhea" id="RHEA:15889"/>
        <dbReference type="ChEBI" id="CHEBI:15377"/>
        <dbReference type="ChEBI" id="CHEBI:28938"/>
        <dbReference type="ChEBI" id="CHEBI:29985"/>
        <dbReference type="ChEBI" id="CHEBI:58359"/>
        <dbReference type="EC" id="3.5.1.2"/>
    </reaction>
</comment>
<keyword evidence="8" id="KW-1185">Reference proteome</keyword>
<name>A0ABV2QPC1_9MICO</name>
<dbReference type="InterPro" id="IPR012338">
    <property type="entry name" value="Beta-lactam/transpept-like"/>
</dbReference>
<organism evidence="7 8">
    <name type="scientific">Conyzicola nivalis</name>
    <dbReference type="NCBI Taxonomy" id="1477021"/>
    <lineage>
        <taxon>Bacteria</taxon>
        <taxon>Bacillati</taxon>
        <taxon>Actinomycetota</taxon>
        <taxon>Actinomycetes</taxon>
        <taxon>Micrococcales</taxon>
        <taxon>Microbacteriaceae</taxon>
        <taxon>Conyzicola</taxon>
    </lineage>
</organism>
<feature type="binding site" evidence="5">
    <location>
        <position position="213"/>
    </location>
    <ligand>
        <name>substrate</name>
    </ligand>
</feature>
<evidence type="ECO:0000256" key="6">
    <source>
        <dbReference type="SAM" id="MobiDB-lite"/>
    </source>
</evidence>
<accession>A0ABV2QPC1</accession>
<evidence type="ECO:0000256" key="3">
    <source>
        <dbReference type="ARBA" id="ARBA00022801"/>
    </source>
</evidence>
<keyword evidence="5" id="KW-0007">Acetylation</keyword>
<feature type="binding site" evidence="5">
    <location>
        <position position="265"/>
    </location>
    <ligand>
        <name>substrate</name>
    </ligand>
</feature>
<evidence type="ECO:0000256" key="1">
    <source>
        <dbReference type="ARBA" id="ARBA00011076"/>
    </source>
</evidence>
<feature type="binding site" evidence="5">
    <location>
        <position position="87"/>
    </location>
    <ligand>
        <name>substrate</name>
    </ligand>
</feature>
<comment type="caution">
    <text evidence="7">The sequence shown here is derived from an EMBL/GenBank/DDBJ whole genome shotgun (WGS) entry which is preliminary data.</text>
</comment>
<dbReference type="Pfam" id="PF04960">
    <property type="entry name" value="Glutaminase"/>
    <property type="match status" value="1"/>
</dbReference>
<evidence type="ECO:0000313" key="7">
    <source>
        <dbReference type="EMBL" id="MET4582893.1"/>
    </source>
</evidence>
<evidence type="ECO:0000256" key="5">
    <source>
        <dbReference type="HAMAP-Rule" id="MF_00313"/>
    </source>
</evidence>
<comment type="subunit">
    <text evidence="5">Homotetramer.</text>
</comment>
<feature type="binding site" evidence="5">
    <location>
        <position position="182"/>
    </location>
    <ligand>
        <name>substrate</name>
    </ligand>
</feature>
<dbReference type="GO" id="GO:0004359">
    <property type="term" value="F:glutaminase activity"/>
    <property type="evidence" value="ECO:0007669"/>
    <property type="project" value="UniProtKB-EC"/>
</dbReference>
<proteinExistence type="inferred from homology"/>
<protein>
    <recommendedName>
        <fullName evidence="2 5">Glutaminase</fullName>
        <ecNumber evidence="2 5">3.5.1.2</ecNumber>
    </recommendedName>
</protein>
<dbReference type="Gene3D" id="3.40.710.10">
    <property type="entry name" value="DD-peptidase/beta-lactamase superfamily"/>
    <property type="match status" value="1"/>
</dbReference>
<dbReference type="EMBL" id="JBEPSJ010000002">
    <property type="protein sequence ID" value="MET4582893.1"/>
    <property type="molecule type" value="Genomic_DNA"/>
</dbReference>
<dbReference type="RefSeq" id="WP_354025047.1">
    <property type="nucleotide sequence ID" value="NZ_JBEPSJ010000002.1"/>
</dbReference>
<feature type="binding site" evidence="5">
    <location>
        <position position="189"/>
    </location>
    <ligand>
        <name>substrate</name>
    </ligand>
</feature>
<keyword evidence="3 5" id="KW-0378">Hydrolase</keyword>
<feature type="binding site" evidence="5">
    <location>
        <position position="283"/>
    </location>
    <ligand>
        <name>substrate</name>
    </ligand>
</feature>